<gene>
    <name evidence="7" type="ORF">C8N28_2328</name>
</gene>
<dbReference type="SUPFAM" id="SSF88659">
    <property type="entry name" value="Sigma3 and sigma4 domains of RNA polymerase sigma factors"/>
    <property type="match status" value="1"/>
</dbReference>
<dbReference type="InterPro" id="IPR013249">
    <property type="entry name" value="RNA_pol_sigma70_r4_t2"/>
</dbReference>
<dbReference type="AlphaFoldDB" id="A0A4R1LNH7"/>
<dbReference type="GO" id="GO:0016987">
    <property type="term" value="F:sigma factor activity"/>
    <property type="evidence" value="ECO:0007669"/>
    <property type="project" value="UniProtKB-KW"/>
</dbReference>
<comment type="caution">
    <text evidence="7">The sequence shown here is derived from an EMBL/GenBank/DDBJ whole genome shotgun (WGS) entry which is preliminary data.</text>
</comment>
<dbReference type="InterPro" id="IPR013324">
    <property type="entry name" value="RNA_pol_sigma_r3/r4-like"/>
</dbReference>
<dbReference type="RefSeq" id="WP_132225068.1">
    <property type="nucleotide sequence ID" value="NZ_SMGO01000003.1"/>
</dbReference>
<proteinExistence type="inferred from homology"/>
<keyword evidence="8" id="KW-1185">Reference proteome</keyword>
<comment type="similarity">
    <text evidence="1">Belongs to the sigma-70 factor family. ECF subfamily.</text>
</comment>
<evidence type="ECO:0000256" key="4">
    <source>
        <dbReference type="ARBA" id="ARBA00023163"/>
    </source>
</evidence>
<evidence type="ECO:0000256" key="2">
    <source>
        <dbReference type="ARBA" id="ARBA00023015"/>
    </source>
</evidence>
<dbReference type="InterPro" id="IPR014284">
    <property type="entry name" value="RNA_pol_sigma-70_dom"/>
</dbReference>
<dbReference type="Proteomes" id="UP000294616">
    <property type="component" value="Unassembled WGS sequence"/>
</dbReference>
<dbReference type="GO" id="GO:0006352">
    <property type="term" value="P:DNA-templated transcription initiation"/>
    <property type="evidence" value="ECO:0007669"/>
    <property type="project" value="InterPro"/>
</dbReference>
<dbReference type="PANTHER" id="PTHR43133">
    <property type="entry name" value="RNA POLYMERASE ECF-TYPE SIGMA FACTO"/>
    <property type="match status" value="1"/>
</dbReference>
<dbReference type="EMBL" id="SMGO01000003">
    <property type="protein sequence ID" value="TCK80586.1"/>
    <property type="molecule type" value="Genomic_DNA"/>
</dbReference>
<dbReference type="InterPro" id="IPR013325">
    <property type="entry name" value="RNA_pol_sigma_r2"/>
</dbReference>
<evidence type="ECO:0000259" key="6">
    <source>
        <dbReference type="Pfam" id="PF08281"/>
    </source>
</evidence>
<name>A0A4R1LNH7_9SPHI</name>
<dbReference type="Gene3D" id="1.10.10.10">
    <property type="entry name" value="Winged helix-like DNA-binding domain superfamily/Winged helix DNA-binding domain"/>
    <property type="match status" value="1"/>
</dbReference>
<evidence type="ECO:0000259" key="5">
    <source>
        <dbReference type="Pfam" id="PF04542"/>
    </source>
</evidence>
<dbReference type="CDD" id="cd06171">
    <property type="entry name" value="Sigma70_r4"/>
    <property type="match status" value="1"/>
</dbReference>
<dbReference type="Pfam" id="PF08281">
    <property type="entry name" value="Sigma70_r4_2"/>
    <property type="match status" value="1"/>
</dbReference>
<reference evidence="7 8" key="1">
    <citation type="submission" date="2019-03" db="EMBL/GenBank/DDBJ databases">
        <title>Genomic Encyclopedia of Archaeal and Bacterial Type Strains, Phase II (KMG-II): from individual species to whole genera.</title>
        <authorList>
            <person name="Goeker M."/>
        </authorList>
    </citation>
    <scope>NUCLEOTIDE SEQUENCE [LARGE SCALE GENOMIC DNA]</scope>
    <source>
        <strain evidence="7 8">DSM 22554</strain>
    </source>
</reference>
<dbReference type="Pfam" id="PF04542">
    <property type="entry name" value="Sigma70_r2"/>
    <property type="match status" value="1"/>
</dbReference>
<dbReference type="InterPro" id="IPR007627">
    <property type="entry name" value="RNA_pol_sigma70_r2"/>
</dbReference>
<organism evidence="7 8">
    <name type="scientific">Albibacterium bauzanense</name>
    <dbReference type="NCBI Taxonomy" id="653929"/>
    <lineage>
        <taxon>Bacteria</taxon>
        <taxon>Pseudomonadati</taxon>
        <taxon>Bacteroidota</taxon>
        <taxon>Sphingobacteriia</taxon>
        <taxon>Sphingobacteriales</taxon>
        <taxon>Sphingobacteriaceae</taxon>
        <taxon>Albibacterium</taxon>
    </lineage>
</organism>
<dbReference type="PANTHER" id="PTHR43133:SF46">
    <property type="entry name" value="RNA POLYMERASE SIGMA-70 FACTOR ECF SUBFAMILY"/>
    <property type="match status" value="1"/>
</dbReference>
<evidence type="ECO:0000256" key="1">
    <source>
        <dbReference type="ARBA" id="ARBA00010641"/>
    </source>
</evidence>
<dbReference type="SUPFAM" id="SSF88946">
    <property type="entry name" value="Sigma2 domain of RNA polymerase sigma factors"/>
    <property type="match status" value="1"/>
</dbReference>
<feature type="domain" description="RNA polymerase sigma-70 region 2" evidence="5">
    <location>
        <begin position="27"/>
        <end position="99"/>
    </location>
</feature>
<evidence type="ECO:0000256" key="3">
    <source>
        <dbReference type="ARBA" id="ARBA00023082"/>
    </source>
</evidence>
<evidence type="ECO:0000313" key="7">
    <source>
        <dbReference type="EMBL" id="TCK80586.1"/>
    </source>
</evidence>
<evidence type="ECO:0000313" key="8">
    <source>
        <dbReference type="Proteomes" id="UP000294616"/>
    </source>
</evidence>
<dbReference type="OrthoDB" id="1491902at2"/>
<dbReference type="GO" id="GO:0003677">
    <property type="term" value="F:DNA binding"/>
    <property type="evidence" value="ECO:0007669"/>
    <property type="project" value="InterPro"/>
</dbReference>
<keyword evidence="2" id="KW-0805">Transcription regulation</keyword>
<dbReference type="InterPro" id="IPR036388">
    <property type="entry name" value="WH-like_DNA-bd_sf"/>
</dbReference>
<keyword evidence="4" id="KW-0804">Transcription</keyword>
<dbReference type="NCBIfam" id="TIGR02937">
    <property type="entry name" value="sigma70-ECF"/>
    <property type="match status" value="1"/>
</dbReference>
<dbReference type="Gene3D" id="1.10.1740.10">
    <property type="match status" value="1"/>
</dbReference>
<keyword evidence="3" id="KW-0731">Sigma factor</keyword>
<protein>
    <submittedName>
        <fullName evidence="7">RNA polymerase sigma-70 factor (ECF subfamily)</fullName>
    </submittedName>
</protein>
<feature type="domain" description="RNA polymerase sigma factor 70 region 4 type 2" evidence="6">
    <location>
        <begin position="127"/>
        <end position="177"/>
    </location>
</feature>
<accession>A0A4R1LNH7</accession>
<dbReference type="InterPro" id="IPR039425">
    <property type="entry name" value="RNA_pol_sigma-70-like"/>
</dbReference>
<sequence>MSAETDLIRDISKCLKEADERLKERIYKHYWGYLMGVSLRYITSRDIAKEVVNDSFMKAFNHMESFTCDDENNFNKVFKAWLAKITVRTALNEIRKRKSTLYYEELSDEHERSYSQSYDDSLNVADIMGLLNKLLPMHKTVFSLYEIEGFNHEEIAEMLEIPSSSSRVYLTRAKEKLRGLYLKSVVK</sequence>